<dbReference type="Gene3D" id="2.40.10.10">
    <property type="entry name" value="Trypsin-like serine proteases"/>
    <property type="match status" value="1"/>
</dbReference>
<dbReference type="GO" id="GO:0006508">
    <property type="term" value="P:proteolysis"/>
    <property type="evidence" value="ECO:0007669"/>
    <property type="project" value="InterPro"/>
</dbReference>
<dbReference type="SUPFAM" id="SSF50494">
    <property type="entry name" value="Trypsin-like serine proteases"/>
    <property type="match status" value="1"/>
</dbReference>
<protein>
    <recommendedName>
        <fullName evidence="3">Peptidase S1 domain-containing protein</fullName>
    </recommendedName>
</protein>
<proteinExistence type="predicted"/>
<dbReference type="PANTHER" id="PTHR24250">
    <property type="entry name" value="CHYMOTRYPSIN-RELATED"/>
    <property type="match status" value="1"/>
</dbReference>
<comment type="caution">
    <text evidence="4">The sequence shown here is derived from an EMBL/GenBank/DDBJ whole genome shotgun (WGS) entry which is preliminary data.</text>
</comment>
<dbReference type="PROSITE" id="PS50240">
    <property type="entry name" value="TRYPSIN_DOM"/>
    <property type="match status" value="1"/>
</dbReference>
<feature type="compositionally biased region" description="Basic and acidic residues" evidence="2">
    <location>
        <begin position="351"/>
        <end position="364"/>
    </location>
</feature>
<keyword evidence="5" id="KW-1185">Reference proteome</keyword>
<dbReference type="Pfam" id="PF00089">
    <property type="entry name" value="Trypsin"/>
    <property type="match status" value="1"/>
</dbReference>
<feature type="compositionally biased region" description="Basic residues" evidence="2">
    <location>
        <begin position="369"/>
        <end position="379"/>
    </location>
</feature>
<dbReference type="AlphaFoldDB" id="A0AAN7SH33"/>
<dbReference type="SMART" id="SM00020">
    <property type="entry name" value="Tryp_SPc"/>
    <property type="match status" value="1"/>
</dbReference>
<dbReference type="PANTHER" id="PTHR24250:SF50">
    <property type="entry name" value="PEPTIDASE S1 DOMAIN-CONTAINING PROTEIN"/>
    <property type="match status" value="1"/>
</dbReference>
<evidence type="ECO:0000313" key="5">
    <source>
        <dbReference type="Proteomes" id="UP001353858"/>
    </source>
</evidence>
<gene>
    <name evidence="4" type="ORF">RN001_008828</name>
</gene>
<feature type="region of interest" description="Disordered" evidence="2">
    <location>
        <begin position="351"/>
        <end position="384"/>
    </location>
</feature>
<keyword evidence="1" id="KW-1015">Disulfide bond</keyword>
<accession>A0AAN7SH33</accession>
<feature type="domain" description="Peptidase S1" evidence="3">
    <location>
        <begin position="19"/>
        <end position="332"/>
    </location>
</feature>
<evidence type="ECO:0000256" key="2">
    <source>
        <dbReference type="SAM" id="MobiDB-lite"/>
    </source>
</evidence>
<dbReference type="InterPro" id="IPR043504">
    <property type="entry name" value="Peptidase_S1_PA_chymotrypsin"/>
</dbReference>
<reference evidence="5" key="1">
    <citation type="submission" date="2023-01" db="EMBL/GenBank/DDBJ databases">
        <title>Key to firefly adult light organ development and bioluminescence: homeobox transcription factors regulate luciferase expression and transportation to peroxisome.</title>
        <authorList>
            <person name="Fu X."/>
        </authorList>
    </citation>
    <scope>NUCLEOTIDE SEQUENCE [LARGE SCALE GENOMIC DNA]</scope>
</reference>
<evidence type="ECO:0000313" key="4">
    <source>
        <dbReference type="EMBL" id="KAK4880682.1"/>
    </source>
</evidence>
<dbReference type="InterPro" id="IPR009003">
    <property type="entry name" value="Peptidase_S1_PA"/>
</dbReference>
<name>A0AAN7SH33_9COLE</name>
<organism evidence="4 5">
    <name type="scientific">Aquatica leii</name>
    <dbReference type="NCBI Taxonomy" id="1421715"/>
    <lineage>
        <taxon>Eukaryota</taxon>
        <taxon>Metazoa</taxon>
        <taxon>Ecdysozoa</taxon>
        <taxon>Arthropoda</taxon>
        <taxon>Hexapoda</taxon>
        <taxon>Insecta</taxon>
        <taxon>Pterygota</taxon>
        <taxon>Neoptera</taxon>
        <taxon>Endopterygota</taxon>
        <taxon>Coleoptera</taxon>
        <taxon>Polyphaga</taxon>
        <taxon>Elateriformia</taxon>
        <taxon>Elateroidea</taxon>
        <taxon>Lampyridae</taxon>
        <taxon>Luciolinae</taxon>
        <taxon>Aquatica</taxon>
    </lineage>
</organism>
<dbReference type="InterPro" id="IPR001254">
    <property type="entry name" value="Trypsin_dom"/>
</dbReference>
<evidence type="ECO:0000259" key="3">
    <source>
        <dbReference type="PROSITE" id="PS50240"/>
    </source>
</evidence>
<evidence type="ECO:0000256" key="1">
    <source>
        <dbReference type="ARBA" id="ARBA00023157"/>
    </source>
</evidence>
<sequence length="426" mass="47897">MKCLQCAKGNPINGIDKRIVSGTMASNSEYPYLVSFRDATTGVHFCSGSILNSRWILTAFCCLMSEFDVIVVGSGDTYKEASHNIYYLFTYYGSVYGAALVSTTTSIIFSNKVQPIVLTPLLPFDGSNVIITGWGINDASATYKLQTLNTTDLKKVIVFLREEKRGMNMTLNPTLDIKEFSDAMINEAVENALEDVLKSTRELGIIVEDLIACYTAIPLIKSPEDEEDVLMDDRMIDRSNGNSIDANQLQNFTSLPIEETDDNDLVDTNSDMRKDLSDISSAGIIDDLIMRSYDDKMADKIFEEGPYVRVTVGNKSKVIKKSSLCWLLEETKNRISTDRLKRFLSKNTERPENDKVLAETEQKSPQRTSKCKRKYKNRKSKEEEEVVKYTCVQSDSSDSSADDTVFKYNDSIDTETFSASDFENEI</sequence>
<dbReference type="Proteomes" id="UP001353858">
    <property type="component" value="Unassembled WGS sequence"/>
</dbReference>
<dbReference type="EMBL" id="JARPUR010000003">
    <property type="protein sequence ID" value="KAK4880682.1"/>
    <property type="molecule type" value="Genomic_DNA"/>
</dbReference>
<dbReference type="GO" id="GO:0004252">
    <property type="term" value="F:serine-type endopeptidase activity"/>
    <property type="evidence" value="ECO:0007669"/>
    <property type="project" value="InterPro"/>
</dbReference>